<evidence type="ECO:0000313" key="4">
    <source>
        <dbReference type="Proteomes" id="UP001203284"/>
    </source>
</evidence>
<dbReference type="Pfam" id="PF08327">
    <property type="entry name" value="AHSA1"/>
    <property type="match status" value="1"/>
</dbReference>
<gene>
    <name evidence="3" type="ORF">MWN34_07500</name>
</gene>
<feature type="domain" description="Activator of Hsp90 ATPase homologue 1/2-like C-terminal" evidence="2">
    <location>
        <begin position="11"/>
        <end position="135"/>
    </location>
</feature>
<evidence type="ECO:0000313" key="3">
    <source>
        <dbReference type="EMBL" id="MCK0196757.1"/>
    </source>
</evidence>
<comment type="caution">
    <text evidence="3">The sequence shown here is derived from an EMBL/GenBank/DDBJ whole genome shotgun (WGS) entry which is preliminary data.</text>
</comment>
<dbReference type="InterPro" id="IPR013538">
    <property type="entry name" value="ASHA1/2-like_C"/>
</dbReference>
<dbReference type="Proteomes" id="UP001203284">
    <property type="component" value="Unassembled WGS sequence"/>
</dbReference>
<organism evidence="3 4">
    <name type="scientific">Ancylobacter crimeensis</name>
    <dbReference type="NCBI Taxonomy" id="2579147"/>
    <lineage>
        <taxon>Bacteria</taxon>
        <taxon>Pseudomonadati</taxon>
        <taxon>Pseudomonadota</taxon>
        <taxon>Alphaproteobacteria</taxon>
        <taxon>Hyphomicrobiales</taxon>
        <taxon>Xanthobacteraceae</taxon>
        <taxon>Ancylobacter</taxon>
    </lineage>
</organism>
<reference evidence="3 4" key="1">
    <citation type="submission" date="2022-04" db="EMBL/GenBank/DDBJ databases">
        <authorList>
            <person name="Grouzdev D.S."/>
            <person name="Pantiukh K.S."/>
            <person name="Krutkina M.S."/>
        </authorList>
    </citation>
    <scope>NUCLEOTIDE SEQUENCE [LARGE SCALE GENOMIC DNA]</scope>
    <source>
        <strain evidence="3 4">6x-1</strain>
    </source>
</reference>
<protein>
    <submittedName>
        <fullName evidence="3">SRPBCC domain-containing protein</fullName>
    </submittedName>
</protein>
<dbReference type="RefSeq" id="WP_247028145.1">
    <property type="nucleotide sequence ID" value="NZ_JALKCH010000004.1"/>
</dbReference>
<comment type="similarity">
    <text evidence="1">Belongs to the AHA1 family.</text>
</comment>
<sequence>MRIEVECRIEAPIDAIWRAFNDPADIVRWDASEDWRVIEASNDLQVGGQLRLRMAAGAVAADGDAESELVALYTRIEPGRLIEWRMGDGRHVSVAFLATGATTLLQQSFDAEEGIAPEVQRQDWQTVLDRFAGYVTARSGA</sequence>
<dbReference type="Gene3D" id="3.30.530.20">
    <property type="match status" value="1"/>
</dbReference>
<dbReference type="SUPFAM" id="SSF55961">
    <property type="entry name" value="Bet v1-like"/>
    <property type="match status" value="1"/>
</dbReference>
<name>A0ABT0DAE3_9HYPH</name>
<evidence type="ECO:0000256" key="1">
    <source>
        <dbReference type="ARBA" id="ARBA00006817"/>
    </source>
</evidence>
<accession>A0ABT0DAE3</accession>
<proteinExistence type="inferred from homology"/>
<dbReference type="InterPro" id="IPR023393">
    <property type="entry name" value="START-like_dom_sf"/>
</dbReference>
<keyword evidence="4" id="KW-1185">Reference proteome</keyword>
<evidence type="ECO:0000259" key="2">
    <source>
        <dbReference type="Pfam" id="PF08327"/>
    </source>
</evidence>
<dbReference type="EMBL" id="JALKCH010000004">
    <property type="protein sequence ID" value="MCK0196757.1"/>
    <property type="molecule type" value="Genomic_DNA"/>
</dbReference>